<reference evidence="1 2" key="1">
    <citation type="journal article" date="2019" name="Sci. Rep.">
        <title>Orb-weaving spider Araneus ventricosus genome elucidates the spidroin gene catalogue.</title>
        <authorList>
            <person name="Kono N."/>
            <person name="Nakamura H."/>
            <person name="Ohtoshi R."/>
            <person name="Moran D.A.P."/>
            <person name="Shinohara A."/>
            <person name="Yoshida Y."/>
            <person name="Fujiwara M."/>
            <person name="Mori M."/>
            <person name="Tomita M."/>
            <person name="Arakawa K."/>
        </authorList>
    </citation>
    <scope>NUCLEOTIDE SEQUENCE [LARGE SCALE GENOMIC DNA]</scope>
</reference>
<protein>
    <submittedName>
        <fullName evidence="1">Uncharacterized protein</fullName>
    </submittedName>
</protein>
<comment type="caution">
    <text evidence="1">The sequence shown here is derived from an EMBL/GenBank/DDBJ whole genome shotgun (WGS) entry which is preliminary data.</text>
</comment>
<dbReference type="Proteomes" id="UP000499080">
    <property type="component" value="Unassembled WGS sequence"/>
</dbReference>
<dbReference type="OrthoDB" id="7430835at2759"/>
<keyword evidence="2" id="KW-1185">Reference proteome</keyword>
<evidence type="ECO:0000313" key="2">
    <source>
        <dbReference type="Proteomes" id="UP000499080"/>
    </source>
</evidence>
<feature type="non-terminal residue" evidence="1">
    <location>
        <position position="1"/>
    </location>
</feature>
<accession>A0A4Y2PL53</accession>
<sequence>PINVVNKIFLNSYNTYKMLVMSIPDGLVKLMSSYLHGRSFTVRVGNSFSLGRIIEAGVVQGSKLGPQCFSIYVNDITRNQVR</sequence>
<dbReference type="AlphaFoldDB" id="A0A4Y2PL53"/>
<name>A0A4Y2PL53_ARAVE</name>
<gene>
    <name evidence="1" type="ORF">AVEN_219266_1</name>
</gene>
<organism evidence="1 2">
    <name type="scientific">Araneus ventricosus</name>
    <name type="common">Orbweaver spider</name>
    <name type="synonym">Epeira ventricosa</name>
    <dbReference type="NCBI Taxonomy" id="182803"/>
    <lineage>
        <taxon>Eukaryota</taxon>
        <taxon>Metazoa</taxon>
        <taxon>Ecdysozoa</taxon>
        <taxon>Arthropoda</taxon>
        <taxon>Chelicerata</taxon>
        <taxon>Arachnida</taxon>
        <taxon>Araneae</taxon>
        <taxon>Araneomorphae</taxon>
        <taxon>Entelegynae</taxon>
        <taxon>Araneoidea</taxon>
        <taxon>Araneidae</taxon>
        <taxon>Araneus</taxon>
    </lineage>
</organism>
<evidence type="ECO:0000313" key="1">
    <source>
        <dbReference type="EMBL" id="GBN50927.1"/>
    </source>
</evidence>
<proteinExistence type="predicted"/>
<dbReference type="EMBL" id="BGPR01215330">
    <property type="protein sequence ID" value="GBN50927.1"/>
    <property type="molecule type" value="Genomic_DNA"/>
</dbReference>